<evidence type="ECO:0000313" key="2">
    <source>
        <dbReference type="EMBL" id="EUN21119.1"/>
    </source>
</evidence>
<dbReference type="Proteomes" id="UP000054337">
    <property type="component" value="Unassembled WGS sequence"/>
</dbReference>
<feature type="non-terminal residue" evidence="2">
    <location>
        <position position="58"/>
    </location>
</feature>
<name>W7E240_BIPV3</name>
<dbReference type="GeneID" id="26257734"/>
<dbReference type="AlphaFoldDB" id="W7E240"/>
<dbReference type="EMBL" id="KI968863">
    <property type="protein sequence ID" value="EUN21119.1"/>
    <property type="molecule type" value="Genomic_DNA"/>
</dbReference>
<dbReference type="Gene3D" id="3.40.50.300">
    <property type="entry name" value="P-loop containing nucleotide triphosphate hydrolases"/>
    <property type="match status" value="1"/>
</dbReference>
<sequence length="58" mass="6318">VMDIVDKLRCTGLNGIVELPQLVVCGDQSSGKSAVLKAITEIPFLRKENLCARFVTEV</sequence>
<protein>
    <recommendedName>
        <fullName evidence="1">Dynamin N-terminal domain-containing protein</fullName>
    </recommendedName>
</protein>
<feature type="non-terminal residue" evidence="2">
    <location>
        <position position="1"/>
    </location>
</feature>
<evidence type="ECO:0000259" key="1">
    <source>
        <dbReference type="Pfam" id="PF00350"/>
    </source>
</evidence>
<dbReference type="InterPro" id="IPR045063">
    <property type="entry name" value="Dynamin_N"/>
</dbReference>
<accession>W7E240</accession>
<proteinExistence type="predicted"/>
<feature type="domain" description="Dynamin N-terminal" evidence="1">
    <location>
        <begin position="22"/>
        <end position="58"/>
    </location>
</feature>
<organism evidence="2 3">
    <name type="scientific">Bipolaris victoriae (strain FI3)</name>
    <name type="common">Victoria blight of oats agent</name>
    <name type="synonym">Cochliobolus victoriae</name>
    <dbReference type="NCBI Taxonomy" id="930091"/>
    <lineage>
        <taxon>Eukaryota</taxon>
        <taxon>Fungi</taxon>
        <taxon>Dikarya</taxon>
        <taxon>Ascomycota</taxon>
        <taxon>Pezizomycotina</taxon>
        <taxon>Dothideomycetes</taxon>
        <taxon>Pleosporomycetidae</taxon>
        <taxon>Pleosporales</taxon>
        <taxon>Pleosporineae</taxon>
        <taxon>Pleosporaceae</taxon>
        <taxon>Bipolaris</taxon>
    </lineage>
</organism>
<dbReference type="Pfam" id="PF00350">
    <property type="entry name" value="Dynamin_N"/>
    <property type="match status" value="1"/>
</dbReference>
<reference evidence="2 3" key="1">
    <citation type="journal article" date="2013" name="PLoS Genet.">
        <title>Comparative genome structure, secondary metabolite, and effector coding capacity across Cochliobolus pathogens.</title>
        <authorList>
            <person name="Condon B.J."/>
            <person name="Leng Y."/>
            <person name="Wu D."/>
            <person name="Bushley K.E."/>
            <person name="Ohm R.A."/>
            <person name="Otillar R."/>
            <person name="Martin J."/>
            <person name="Schackwitz W."/>
            <person name="Grimwood J."/>
            <person name="MohdZainudin N."/>
            <person name="Xue C."/>
            <person name="Wang R."/>
            <person name="Manning V.A."/>
            <person name="Dhillon B."/>
            <person name="Tu Z.J."/>
            <person name="Steffenson B.J."/>
            <person name="Salamov A."/>
            <person name="Sun H."/>
            <person name="Lowry S."/>
            <person name="LaButti K."/>
            <person name="Han J."/>
            <person name="Copeland A."/>
            <person name="Lindquist E."/>
            <person name="Barry K."/>
            <person name="Schmutz J."/>
            <person name="Baker S.E."/>
            <person name="Ciuffetti L.M."/>
            <person name="Grigoriev I.V."/>
            <person name="Zhong S."/>
            <person name="Turgeon B.G."/>
        </authorList>
    </citation>
    <scope>NUCLEOTIDE SEQUENCE [LARGE SCALE GENOMIC DNA]</scope>
    <source>
        <strain evidence="2 3">FI3</strain>
    </source>
</reference>
<dbReference type="RefSeq" id="XP_014550693.1">
    <property type="nucleotide sequence ID" value="XM_014695207.1"/>
</dbReference>
<keyword evidence="3" id="KW-1185">Reference proteome</keyword>
<gene>
    <name evidence="2" type="ORF">COCVIDRAFT_63844</name>
</gene>
<evidence type="ECO:0000313" key="3">
    <source>
        <dbReference type="Proteomes" id="UP000054337"/>
    </source>
</evidence>
<dbReference type="SUPFAM" id="SSF52540">
    <property type="entry name" value="P-loop containing nucleoside triphosphate hydrolases"/>
    <property type="match status" value="1"/>
</dbReference>
<dbReference type="InterPro" id="IPR027417">
    <property type="entry name" value="P-loop_NTPase"/>
</dbReference>
<dbReference type="HOGENOM" id="CLU_199419_0_0_1"/>